<keyword evidence="3" id="KW-0479">Metal-binding</keyword>
<keyword evidence="6" id="KW-1185">Reference proteome</keyword>
<feature type="domain" description="Deacetylase sirtuin-type" evidence="4">
    <location>
        <begin position="20"/>
        <end position="449"/>
    </location>
</feature>
<evidence type="ECO:0000259" key="4">
    <source>
        <dbReference type="PROSITE" id="PS50305"/>
    </source>
</evidence>
<dbReference type="Proteomes" id="UP001620645">
    <property type="component" value="Unassembled WGS sequence"/>
</dbReference>
<dbReference type="AlphaFoldDB" id="A0ABD2HTZ2"/>
<gene>
    <name evidence="5" type="ORF">niasHS_015384</name>
</gene>
<comment type="caution">
    <text evidence="5">The sequence shown here is derived from an EMBL/GenBank/DDBJ whole genome shotgun (WGS) entry which is preliminary data.</text>
</comment>
<evidence type="ECO:0000256" key="2">
    <source>
        <dbReference type="ARBA" id="ARBA00023027"/>
    </source>
</evidence>
<dbReference type="GO" id="GO:0016740">
    <property type="term" value="F:transferase activity"/>
    <property type="evidence" value="ECO:0007669"/>
    <property type="project" value="UniProtKB-KW"/>
</dbReference>
<sequence>MISRRFFASFGADRFVPTTNCIDEKAFDKFQEHFSRIDKLVMMTGAGISTESGIPDYRSKLSGRYREHRPITYQEFMGSEWWRRRYWARNFLAWPRFSAAQCNVTHRTMARWEHSDPDRFLWLITQNVDGLHAKAGSQRLTELHGCGHAVRCMKCGDKYAREQMQCWLNELNASWDGNALAEQLELRPDGDVDVPEQYLHSFAVPHCPRCGPGSVLKTDVVFFGDTVPAESVKHCSAMINECSGLLVLGSSLTVMSGFRFAVQAQMLDLPILIDGLHAKAGSQRLTELHGCGHAVRCMKCGDKYAREQMQCWLNELNASWDGNALAEQLELRPDGDVDVPEQYLHSFAVPHCPRCGPGSVLKTDVVFFGDTVPAESVKHCSAMINECSGLLVLGSSLTVMSGFRFAVQAQMLDLPILIVNIGATRADPFATAKLDARCSEVVARLGWSH</sequence>
<dbReference type="InterPro" id="IPR003000">
    <property type="entry name" value="Sirtuin"/>
</dbReference>
<feature type="binding site" evidence="3">
    <location>
        <position position="152"/>
    </location>
    <ligand>
        <name>Zn(2+)</name>
        <dbReference type="ChEBI" id="CHEBI:29105"/>
    </ligand>
</feature>
<dbReference type="InterPro" id="IPR050134">
    <property type="entry name" value="NAD-dep_sirtuin_deacylases"/>
</dbReference>
<keyword evidence="3" id="KW-0862">Zinc</keyword>
<dbReference type="PANTHER" id="PTHR11085">
    <property type="entry name" value="NAD-DEPENDENT PROTEIN DEACYLASE SIRTUIN-5, MITOCHONDRIAL-RELATED"/>
    <property type="match status" value="1"/>
</dbReference>
<feature type="binding site" evidence="3">
    <location>
        <position position="155"/>
    </location>
    <ligand>
        <name>Zn(2+)</name>
        <dbReference type="ChEBI" id="CHEBI:29105"/>
    </ligand>
</feature>
<evidence type="ECO:0000256" key="1">
    <source>
        <dbReference type="ARBA" id="ARBA00022679"/>
    </source>
</evidence>
<evidence type="ECO:0000313" key="5">
    <source>
        <dbReference type="EMBL" id="KAL3071287.1"/>
    </source>
</evidence>
<feature type="active site" description="Proton acceptor" evidence="3">
    <location>
        <position position="144"/>
    </location>
</feature>
<dbReference type="GO" id="GO:0046872">
    <property type="term" value="F:metal ion binding"/>
    <property type="evidence" value="ECO:0007669"/>
    <property type="project" value="UniProtKB-KW"/>
</dbReference>
<keyword evidence="1" id="KW-0808">Transferase</keyword>
<proteinExistence type="predicted"/>
<dbReference type="Pfam" id="PF02146">
    <property type="entry name" value="SIR2"/>
    <property type="match status" value="2"/>
</dbReference>
<dbReference type="PANTHER" id="PTHR11085:SF10">
    <property type="entry name" value="NAD-DEPENDENT PROTEIN DEACYLASE SIRTUIN-5, MITOCHONDRIAL-RELATED"/>
    <property type="match status" value="1"/>
</dbReference>
<feature type="binding site" evidence="3">
    <location>
        <position position="355"/>
    </location>
    <ligand>
        <name>Zn(2+)</name>
        <dbReference type="ChEBI" id="CHEBI:29105"/>
    </ligand>
</feature>
<dbReference type="InterPro" id="IPR026591">
    <property type="entry name" value="Sirtuin_cat_small_dom_sf"/>
</dbReference>
<reference evidence="5 6" key="1">
    <citation type="submission" date="2024-10" db="EMBL/GenBank/DDBJ databases">
        <authorList>
            <person name="Kim D."/>
        </authorList>
    </citation>
    <scope>NUCLEOTIDE SEQUENCE [LARGE SCALE GENOMIC DNA]</scope>
    <source>
        <strain evidence="5">Taebaek</strain>
    </source>
</reference>
<dbReference type="InterPro" id="IPR026590">
    <property type="entry name" value="Ssirtuin_cat_dom"/>
</dbReference>
<dbReference type="EMBL" id="JBICCN010000395">
    <property type="protein sequence ID" value="KAL3071287.1"/>
    <property type="molecule type" value="Genomic_DNA"/>
</dbReference>
<dbReference type="InterPro" id="IPR029035">
    <property type="entry name" value="DHS-like_NAD/FAD-binding_dom"/>
</dbReference>
<evidence type="ECO:0000256" key="3">
    <source>
        <dbReference type="PROSITE-ProRule" id="PRU00236"/>
    </source>
</evidence>
<accession>A0ABD2HTZ2</accession>
<protein>
    <recommendedName>
        <fullName evidence="4">Deacetylase sirtuin-type domain-containing protein</fullName>
    </recommendedName>
</protein>
<keyword evidence="2" id="KW-0520">NAD</keyword>
<dbReference type="Gene3D" id="3.30.1600.10">
    <property type="entry name" value="SIR2/SIRT2 'Small Domain"/>
    <property type="match status" value="1"/>
</dbReference>
<dbReference type="SUPFAM" id="SSF52467">
    <property type="entry name" value="DHS-like NAD/FAD-binding domain"/>
    <property type="match status" value="2"/>
</dbReference>
<dbReference type="Gene3D" id="3.40.50.1220">
    <property type="entry name" value="TPP-binding domain"/>
    <property type="match status" value="2"/>
</dbReference>
<name>A0ABD2HTZ2_HETSC</name>
<organism evidence="5 6">
    <name type="scientific">Heterodera schachtii</name>
    <name type="common">Sugarbeet cyst nematode worm</name>
    <name type="synonym">Tylenchus schachtii</name>
    <dbReference type="NCBI Taxonomy" id="97005"/>
    <lineage>
        <taxon>Eukaryota</taxon>
        <taxon>Metazoa</taxon>
        <taxon>Ecdysozoa</taxon>
        <taxon>Nematoda</taxon>
        <taxon>Chromadorea</taxon>
        <taxon>Rhabditida</taxon>
        <taxon>Tylenchina</taxon>
        <taxon>Tylenchomorpha</taxon>
        <taxon>Tylenchoidea</taxon>
        <taxon>Heteroderidae</taxon>
        <taxon>Heteroderinae</taxon>
        <taxon>Heterodera</taxon>
    </lineage>
</organism>
<evidence type="ECO:0000313" key="6">
    <source>
        <dbReference type="Proteomes" id="UP001620645"/>
    </source>
</evidence>
<dbReference type="PROSITE" id="PS50305">
    <property type="entry name" value="SIRTUIN"/>
    <property type="match status" value="1"/>
</dbReference>
<feature type="binding site" evidence="3">
    <location>
        <position position="352"/>
    </location>
    <ligand>
        <name>Zn(2+)</name>
        <dbReference type="ChEBI" id="CHEBI:29105"/>
    </ligand>
</feature>